<dbReference type="PANTHER" id="PTHR43611">
    <property type="entry name" value="ALPHA-D-GLUCOSE 1-PHOSPHATE PHOSPHATASE"/>
    <property type="match status" value="1"/>
</dbReference>
<dbReference type="InterPro" id="IPR036412">
    <property type="entry name" value="HAD-like_sf"/>
</dbReference>
<evidence type="ECO:0000313" key="2">
    <source>
        <dbReference type="Proteomes" id="UP000184304"/>
    </source>
</evidence>
<dbReference type="SUPFAM" id="SSF56784">
    <property type="entry name" value="HAD-like"/>
    <property type="match status" value="1"/>
</dbReference>
<dbReference type="Gene3D" id="1.10.150.240">
    <property type="entry name" value="Putative phosphatase, domain 2"/>
    <property type="match status" value="1"/>
</dbReference>
<dbReference type="Proteomes" id="UP000184304">
    <property type="component" value="Unassembled WGS sequence"/>
</dbReference>
<dbReference type="Gene3D" id="3.40.50.1000">
    <property type="entry name" value="HAD superfamily/HAD-like"/>
    <property type="match status" value="1"/>
</dbReference>
<name>A0A1L9NC36_ASPTC</name>
<reference evidence="2" key="1">
    <citation type="journal article" date="2017" name="Genome Biol.">
        <title>Comparative genomics reveals high biological diversity and specific adaptations in the industrially and medically important fungal genus Aspergillus.</title>
        <authorList>
            <person name="de Vries R.P."/>
            <person name="Riley R."/>
            <person name="Wiebenga A."/>
            <person name="Aguilar-Osorio G."/>
            <person name="Amillis S."/>
            <person name="Uchima C.A."/>
            <person name="Anderluh G."/>
            <person name="Asadollahi M."/>
            <person name="Askin M."/>
            <person name="Barry K."/>
            <person name="Battaglia E."/>
            <person name="Bayram O."/>
            <person name="Benocci T."/>
            <person name="Braus-Stromeyer S.A."/>
            <person name="Caldana C."/>
            <person name="Canovas D."/>
            <person name="Cerqueira G.C."/>
            <person name="Chen F."/>
            <person name="Chen W."/>
            <person name="Choi C."/>
            <person name="Clum A."/>
            <person name="Dos Santos R.A."/>
            <person name="Damasio A.R."/>
            <person name="Diallinas G."/>
            <person name="Emri T."/>
            <person name="Fekete E."/>
            <person name="Flipphi M."/>
            <person name="Freyberg S."/>
            <person name="Gallo A."/>
            <person name="Gournas C."/>
            <person name="Habgood R."/>
            <person name="Hainaut M."/>
            <person name="Harispe M.L."/>
            <person name="Henrissat B."/>
            <person name="Hilden K.S."/>
            <person name="Hope R."/>
            <person name="Hossain A."/>
            <person name="Karabika E."/>
            <person name="Karaffa L."/>
            <person name="Karanyi Z."/>
            <person name="Krasevec N."/>
            <person name="Kuo A."/>
            <person name="Kusch H."/>
            <person name="LaButti K."/>
            <person name="Lagendijk E.L."/>
            <person name="Lapidus A."/>
            <person name="Levasseur A."/>
            <person name="Lindquist E."/>
            <person name="Lipzen A."/>
            <person name="Logrieco A.F."/>
            <person name="MacCabe A."/>
            <person name="Maekelae M.R."/>
            <person name="Malavazi I."/>
            <person name="Melin P."/>
            <person name="Meyer V."/>
            <person name="Mielnichuk N."/>
            <person name="Miskei M."/>
            <person name="Molnar A.P."/>
            <person name="Mule G."/>
            <person name="Ngan C.Y."/>
            <person name="Orejas M."/>
            <person name="Orosz E."/>
            <person name="Ouedraogo J.P."/>
            <person name="Overkamp K.M."/>
            <person name="Park H.-S."/>
            <person name="Perrone G."/>
            <person name="Piumi F."/>
            <person name="Punt P.J."/>
            <person name="Ram A.F."/>
            <person name="Ramon A."/>
            <person name="Rauscher S."/>
            <person name="Record E."/>
            <person name="Riano-Pachon D.M."/>
            <person name="Robert V."/>
            <person name="Roehrig J."/>
            <person name="Ruller R."/>
            <person name="Salamov A."/>
            <person name="Salih N.S."/>
            <person name="Samson R.A."/>
            <person name="Sandor E."/>
            <person name="Sanguinetti M."/>
            <person name="Schuetze T."/>
            <person name="Sepcic K."/>
            <person name="Shelest E."/>
            <person name="Sherlock G."/>
            <person name="Sophianopoulou V."/>
            <person name="Squina F.M."/>
            <person name="Sun H."/>
            <person name="Susca A."/>
            <person name="Todd R.B."/>
            <person name="Tsang A."/>
            <person name="Unkles S.E."/>
            <person name="van de Wiele N."/>
            <person name="van Rossen-Uffink D."/>
            <person name="Oliveira J.V."/>
            <person name="Vesth T.C."/>
            <person name="Visser J."/>
            <person name="Yu J.-H."/>
            <person name="Zhou M."/>
            <person name="Andersen M.R."/>
            <person name="Archer D.B."/>
            <person name="Baker S.E."/>
            <person name="Benoit I."/>
            <person name="Brakhage A.A."/>
            <person name="Braus G.H."/>
            <person name="Fischer R."/>
            <person name="Frisvad J.C."/>
            <person name="Goldman G.H."/>
            <person name="Houbraken J."/>
            <person name="Oakley B."/>
            <person name="Pocsi I."/>
            <person name="Scazzocchio C."/>
            <person name="Seiboth B."/>
            <person name="vanKuyk P.A."/>
            <person name="Wortman J."/>
            <person name="Dyer P.S."/>
            <person name="Grigoriev I.V."/>
        </authorList>
    </citation>
    <scope>NUCLEOTIDE SEQUENCE [LARGE SCALE GENOMIC DNA]</scope>
    <source>
        <strain evidence="2">CBS 134.48</strain>
    </source>
</reference>
<sequence>MAHQHKVLVLDLGDVVFDWLTEPISETKQLLRHVMKSPLYYQYECGLIPTERDFCESLGSQQGLAPSTIQDALKAARRSVEVNTALLGFLDELRQKTSLSIYAMSNVPKFDIDYLHYTFPHQMAVFDGVFASGYMGLRKPDVEFYKVVNEELRCPPELVVFVDDKEHNVDSARLMGWYGVQYQDMEQLRSQLSSFFMPN</sequence>
<dbReference type="InterPro" id="IPR023198">
    <property type="entry name" value="PGP-like_dom2"/>
</dbReference>
<gene>
    <name evidence="1" type="ORF">ASPTUDRAFT_199325</name>
</gene>
<protein>
    <submittedName>
        <fullName evidence="1">Uncharacterized protein</fullName>
    </submittedName>
</protein>
<dbReference type="VEuPathDB" id="FungiDB:ASPTUDRAFT_199325"/>
<organism evidence="1 2">
    <name type="scientific">Aspergillus tubingensis (strain CBS 134.48)</name>
    <dbReference type="NCBI Taxonomy" id="767770"/>
    <lineage>
        <taxon>Eukaryota</taxon>
        <taxon>Fungi</taxon>
        <taxon>Dikarya</taxon>
        <taxon>Ascomycota</taxon>
        <taxon>Pezizomycotina</taxon>
        <taxon>Eurotiomycetes</taxon>
        <taxon>Eurotiomycetidae</taxon>
        <taxon>Eurotiales</taxon>
        <taxon>Aspergillaceae</taxon>
        <taxon>Aspergillus</taxon>
        <taxon>Aspergillus subgen. Circumdati</taxon>
    </lineage>
</organism>
<dbReference type="AlphaFoldDB" id="A0A1L9NC36"/>
<dbReference type="InterPro" id="IPR023214">
    <property type="entry name" value="HAD_sf"/>
</dbReference>
<dbReference type="PANTHER" id="PTHR43611:SF3">
    <property type="entry name" value="FLAVIN MONONUCLEOTIDE HYDROLASE 1, CHLOROPLATIC"/>
    <property type="match status" value="1"/>
</dbReference>
<dbReference type="OrthoDB" id="2012566at2759"/>
<accession>A0A1L9NC36</accession>
<keyword evidence="2" id="KW-1185">Reference proteome</keyword>
<dbReference type="EMBL" id="KV878187">
    <property type="protein sequence ID" value="OJI86838.1"/>
    <property type="molecule type" value="Genomic_DNA"/>
</dbReference>
<evidence type="ECO:0000313" key="1">
    <source>
        <dbReference type="EMBL" id="OJI86838.1"/>
    </source>
</evidence>
<dbReference type="OMA" id="STEECHR"/>
<dbReference type="NCBIfam" id="TIGR01509">
    <property type="entry name" value="HAD-SF-IA-v3"/>
    <property type="match status" value="1"/>
</dbReference>
<proteinExistence type="predicted"/>
<dbReference type="GO" id="GO:0016791">
    <property type="term" value="F:phosphatase activity"/>
    <property type="evidence" value="ECO:0007669"/>
    <property type="project" value="UniProtKB-ARBA"/>
</dbReference>
<dbReference type="STRING" id="767770.A0A1L9NC36"/>
<dbReference type="InterPro" id="IPR006439">
    <property type="entry name" value="HAD-SF_hydro_IA"/>
</dbReference>